<dbReference type="SUPFAM" id="SSF52540">
    <property type="entry name" value="P-loop containing nucleoside triphosphate hydrolases"/>
    <property type="match status" value="1"/>
</dbReference>
<dbReference type="PROSITE" id="PS50067">
    <property type="entry name" value="KINESIN_MOTOR_2"/>
    <property type="match status" value="1"/>
</dbReference>
<dbReference type="GO" id="GO:0007018">
    <property type="term" value="P:microtubule-based movement"/>
    <property type="evidence" value="ECO:0007669"/>
    <property type="project" value="InterPro"/>
</dbReference>
<comment type="caution">
    <text evidence="9">The sequence shown here is derived from an EMBL/GenBank/DDBJ whole genome shotgun (WGS) entry which is preliminary data.</text>
</comment>
<dbReference type="PANTHER" id="PTHR47969">
    <property type="entry name" value="CHROMOSOME-ASSOCIATED KINESIN KIF4A-RELATED"/>
    <property type="match status" value="1"/>
</dbReference>
<keyword evidence="4" id="KW-0067">ATP-binding</keyword>
<feature type="domain" description="Kinesin motor" evidence="8">
    <location>
        <begin position="61"/>
        <end position="141"/>
    </location>
</feature>
<proteinExistence type="inferred from homology"/>
<gene>
    <name evidence="9" type="ORF">PUN28_005448</name>
</gene>
<dbReference type="GO" id="GO:0007052">
    <property type="term" value="P:mitotic spindle organization"/>
    <property type="evidence" value="ECO:0007669"/>
    <property type="project" value="TreeGrafter"/>
</dbReference>
<evidence type="ECO:0000313" key="10">
    <source>
        <dbReference type="Proteomes" id="UP001430953"/>
    </source>
</evidence>
<organism evidence="9 10">
    <name type="scientific">Cardiocondyla obscurior</name>
    <dbReference type="NCBI Taxonomy" id="286306"/>
    <lineage>
        <taxon>Eukaryota</taxon>
        <taxon>Metazoa</taxon>
        <taxon>Ecdysozoa</taxon>
        <taxon>Arthropoda</taxon>
        <taxon>Hexapoda</taxon>
        <taxon>Insecta</taxon>
        <taxon>Pterygota</taxon>
        <taxon>Neoptera</taxon>
        <taxon>Endopterygota</taxon>
        <taxon>Hymenoptera</taxon>
        <taxon>Apocrita</taxon>
        <taxon>Aculeata</taxon>
        <taxon>Formicoidea</taxon>
        <taxon>Formicidae</taxon>
        <taxon>Myrmicinae</taxon>
        <taxon>Cardiocondyla</taxon>
    </lineage>
</organism>
<dbReference type="PANTHER" id="PTHR47969:SF15">
    <property type="entry name" value="CHROMOSOME-ASSOCIATED KINESIN KIF4A-RELATED"/>
    <property type="match status" value="1"/>
</dbReference>
<evidence type="ECO:0000256" key="2">
    <source>
        <dbReference type="ARBA" id="ARBA00022490"/>
    </source>
</evidence>
<keyword evidence="10" id="KW-1185">Reference proteome</keyword>
<evidence type="ECO:0000256" key="4">
    <source>
        <dbReference type="ARBA" id="ARBA00022840"/>
    </source>
</evidence>
<dbReference type="GO" id="GO:0003777">
    <property type="term" value="F:microtubule motor activity"/>
    <property type="evidence" value="ECO:0007669"/>
    <property type="project" value="InterPro"/>
</dbReference>
<dbReference type="Pfam" id="PF00225">
    <property type="entry name" value="Kinesin"/>
    <property type="match status" value="1"/>
</dbReference>
<dbReference type="Gene3D" id="3.40.850.10">
    <property type="entry name" value="Kinesin motor domain"/>
    <property type="match status" value="1"/>
</dbReference>
<evidence type="ECO:0000256" key="6">
    <source>
        <dbReference type="ARBA" id="ARBA00023212"/>
    </source>
</evidence>
<reference evidence="9 10" key="1">
    <citation type="submission" date="2023-03" db="EMBL/GenBank/DDBJ databases">
        <title>High recombination rates correlate with genetic variation in Cardiocondyla obscurior ants.</title>
        <authorList>
            <person name="Errbii M."/>
        </authorList>
    </citation>
    <scope>NUCLEOTIDE SEQUENCE [LARGE SCALE GENOMIC DNA]</scope>
    <source>
        <strain evidence="9">Alpha-2009</strain>
        <tissue evidence="9">Whole body</tissue>
    </source>
</reference>
<sequence>MAGGTNVPRDNIKVCGSDSLWYCCYITLDRLAALNHSVFCTTQNDFRASTKFLKTKLEVCHISYSVAVVGFLGSAVSDSTNNKQPCVTIPFESLYVSVHKVFTYDYIFSPDVGQEKFYNTAIKRLVENIFQGYNVTVLAYG</sequence>
<dbReference type="InterPro" id="IPR027417">
    <property type="entry name" value="P-loop_NTPase"/>
</dbReference>
<protein>
    <recommendedName>
        <fullName evidence="8">Kinesin motor domain-containing protein</fullName>
    </recommendedName>
</protein>
<evidence type="ECO:0000256" key="7">
    <source>
        <dbReference type="PROSITE-ProRule" id="PRU00283"/>
    </source>
</evidence>
<dbReference type="GO" id="GO:0008017">
    <property type="term" value="F:microtubule binding"/>
    <property type="evidence" value="ECO:0007669"/>
    <property type="project" value="InterPro"/>
</dbReference>
<dbReference type="GO" id="GO:0005524">
    <property type="term" value="F:ATP binding"/>
    <property type="evidence" value="ECO:0007669"/>
    <property type="project" value="UniProtKB-KW"/>
</dbReference>
<keyword evidence="3" id="KW-0547">Nucleotide-binding</keyword>
<dbReference type="InterPro" id="IPR036961">
    <property type="entry name" value="Kinesin_motor_dom_sf"/>
</dbReference>
<dbReference type="Proteomes" id="UP001430953">
    <property type="component" value="Unassembled WGS sequence"/>
</dbReference>
<name>A0AAW2GIW5_9HYME</name>
<evidence type="ECO:0000259" key="8">
    <source>
        <dbReference type="PROSITE" id="PS50067"/>
    </source>
</evidence>
<dbReference type="GO" id="GO:0005875">
    <property type="term" value="C:microtubule associated complex"/>
    <property type="evidence" value="ECO:0007669"/>
    <property type="project" value="TreeGrafter"/>
</dbReference>
<evidence type="ECO:0000256" key="3">
    <source>
        <dbReference type="ARBA" id="ARBA00022741"/>
    </source>
</evidence>
<keyword evidence="5" id="KW-0175">Coiled coil</keyword>
<keyword evidence="6" id="KW-0206">Cytoskeleton</keyword>
<evidence type="ECO:0000256" key="5">
    <source>
        <dbReference type="ARBA" id="ARBA00023054"/>
    </source>
</evidence>
<dbReference type="AlphaFoldDB" id="A0AAW2GIW5"/>
<accession>A0AAW2GIW5</accession>
<dbReference type="InterPro" id="IPR027640">
    <property type="entry name" value="Kinesin-like_fam"/>
</dbReference>
<dbReference type="InterPro" id="IPR001752">
    <property type="entry name" value="Kinesin_motor_dom"/>
</dbReference>
<evidence type="ECO:0000313" key="9">
    <source>
        <dbReference type="EMBL" id="KAL0127166.1"/>
    </source>
</evidence>
<keyword evidence="2" id="KW-0963">Cytoplasm</keyword>
<comment type="caution">
    <text evidence="7">Lacks conserved residue(s) required for the propagation of feature annotation.</text>
</comment>
<dbReference type="EMBL" id="JADYXP020000004">
    <property type="protein sequence ID" value="KAL0127166.1"/>
    <property type="molecule type" value="Genomic_DNA"/>
</dbReference>
<evidence type="ECO:0000256" key="1">
    <source>
        <dbReference type="ARBA" id="ARBA00004245"/>
    </source>
</evidence>
<dbReference type="GO" id="GO:0051231">
    <property type="term" value="P:spindle elongation"/>
    <property type="evidence" value="ECO:0007669"/>
    <property type="project" value="TreeGrafter"/>
</dbReference>
<comment type="similarity">
    <text evidence="7">Belongs to the TRAFAC class myosin-kinesin ATPase superfamily. Kinesin family.</text>
</comment>
<comment type="subcellular location">
    <subcellularLocation>
        <location evidence="1">Cytoplasm</location>
        <location evidence="1">Cytoskeleton</location>
    </subcellularLocation>
</comment>